<evidence type="ECO:0000313" key="2">
    <source>
        <dbReference type="EMBL" id="QUI24576.1"/>
    </source>
</evidence>
<reference evidence="2" key="1">
    <citation type="submission" date="2020-07" db="EMBL/GenBank/DDBJ databases">
        <title>Vallitalea pronyensis genome.</title>
        <authorList>
            <person name="Postec A."/>
        </authorList>
    </citation>
    <scope>NUCLEOTIDE SEQUENCE</scope>
    <source>
        <strain evidence="2">FatNI3</strain>
    </source>
</reference>
<name>A0A8J8MN97_9FIRM</name>
<dbReference type="PROSITE" id="PS51257">
    <property type="entry name" value="PROKAR_LIPOPROTEIN"/>
    <property type="match status" value="1"/>
</dbReference>
<organism evidence="2 3">
    <name type="scientific">Vallitalea pronyensis</name>
    <dbReference type="NCBI Taxonomy" id="1348613"/>
    <lineage>
        <taxon>Bacteria</taxon>
        <taxon>Bacillati</taxon>
        <taxon>Bacillota</taxon>
        <taxon>Clostridia</taxon>
        <taxon>Lachnospirales</taxon>
        <taxon>Vallitaleaceae</taxon>
        <taxon>Vallitalea</taxon>
    </lineage>
</organism>
<protein>
    <recommendedName>
        <fullName evidence="4">Lipoprotein</fullName>
    </recommendedName>
</protein>
<keyword evidence="3" id="KW-1185">Reference proteome</keyword>
<dbReference type="KEGG" id="vpy:HZI73_20720"/>
<accession>A0A8J8MN97</accession>
<feature type="region of interest" description="Disordered" evidence="1">
    <location>
        <begin position="24"/>
        <end position="50"/>
    </location>
</feature>
<dbReference type="EMBL" id="CP058649">
    <property type="protein sequence ID" value="QUI24576.1"/>
    <property type="molecule type" value="Genomic_DNA"/>
</dbReference>
<evidence type="ECO:0000313" key="3">
    <source>
        <dbReference type="Proteomes" id="UP000683246"/>
    </source>
</evidence>
<sequence length="357" mass="41319">MKKVLHLTILSVMMLTIGCRHTMSTDRDKEKADTSEIQQHASGENKHEETTLSHEISEANADLDVISCLSDLGISDIRKATMDQVKALKIMPVADNAAEQILPTEVYDWEVDDGHYKLLLGIYKKTRFMLLYRESGQYADGLCWSIKTDDYPIATYRSKQNAFSVTSFCKDWGTGISLFVGQWFDVNKGKLIKYFEYPLYGYEGITTRRGYPKNYQVVDEGYDEKTGDFHVTYQLALDLDSMEQEMVGTKKTVVYRWDDVNKVFDYQHVDIHDVLKEVLLTDDVEDVILKENHEAIKRIVERLKEENEMDMGCIVAFLSKCSQSNERDHMLEILRERLVEKESAFSEDYLRMIENAL</sequence>
<evidence type="ECO:0000256" key="1">
    <source>
        <dbReference type="SAM" id="MobiDB-lite"/>
    </source>
</evidence>
<dbReference type="Proteomes" id="UP000683246">
    <property type="component" value="Chromosome"/>
</dbReference>
<proteinExistence type="predicted"/>
<evidence type="ECO:0008006" key="4">
    <source>
        <dbReference type="Google" id="ProtNLM"/>
    </source>
</evidence>
<dbReference type="RefSeq" id="WP_212695268.1">
    <property type="nucleotide sequence ID" value="NZ_CP058649.1"/>
</dbReference>
<dbReference type="AlphaFoldDB" id="A0A8J8MN97"/>
<gene>
    <name evidence="2" type="ORF">HZI73_20720</name>
</gene>
<feature type="compositionally biased region" description="Basic and acidic residues" evidence="1">
    <location>
        <begin position="24"/>
        <end position="34"/>
    </location>
</feature>